<keyword evidence="3" id="KW-1185">Reference proteome</keyword>
<gene>
    <name evidence="2" type="ORF">IF1G_00793</name>
</gene>
<sequence length="66" mass="7053">MFSSDPGGRSSSGHGPCLDTSGQVARDNPKQKLHGLRSMASYPRLDCSQGKLRMGHAIGQICLQPK</sequence>
<dbReference type="AlphaFoldDB" id="A0A545VGM2"/>
<evidence type="ECO:0000313" key="2">
    <source>
        <dbReference type="EMBL" id="TQW00862.1"/>
    </source>
</evidence>
<reference evidence="2 3" key="1">
    <citation type="journal article" date="2019" name="Appl. Microbiol. Biotechnol.">
        <title>Genome sequence of Isaria javanica and comparative genome analysis insights into family S53 peptidase evolution in fungal entomopathogens.</title>
        <authorList>
            <person name="Lin R."/>
            <person name="Zhang X."/>
            <person name="Xin B."/>
            <person name="Zou M."/>
            <person name="Gao Y."/>
            <person name="Qin F."/>
            <person name="Hu Q."/>
            <person name="Xie B."/>
            <person name="Cheng X."/>
        </authorList>
    </citation>
    <scope>NUCLEOTIDE SEQUENCE [LARGE SCALE GENOMIC DNA]</scope>
    <source>
        <strain evidence="2 3">IJ1G</strain>
    </source>
</reference>
<organism evidence="2 3">
    <name type="scientific">Cordyceps javanica</name>
    <dbReference type="NCBI Taxonomy" id="43265"/>
    <lineage>
        <taxon>Eukaryota</taxon>
        <taxon>Fungi</taxon>
        <taxon>Dikarya</taxon>
        <taxon>Ascomycota</taxon>
        <taxon>Pezizomycotina</taxon>
        <taxon>Sordariomycetes</taxon>
        <taxon>Hypocreomycetidae</taxon>
        <taxon>Hypocreales</taxon>
        <taxon>Cordycipitaceae</taxon>
        <taxon>Cordyceps</taxon>
    </lineage>
</organism>
<comment type="caution">
    <text evidence="2">The sequence shown here is derived from an EMBL/GenBank/DDBJ whole genome shotgun (WGS) entry which is preliminary data.</text>
</comment>
<dbReference type="EMBL" id="SPUK01000001">
    <property type="protein sequence ID" value="TQW00862.1"/>
    <property type="molecule type" value="Genomic_DNA"/>
</dbReference>
<evidence type="ECO:0000313" key="3">
    <source>
        <dbReference type="Proteomes" id="UP000315783"/>
    </source>
</evidence>
<proteinExistence type="predicted"/>
<protein>
    <submittedName>
        <fullName evidence="2">Uncharacterized protein</fullName>
    </submittedName>
</protein>
<dbReference type="Proteomes" id="UP000315783">
    <property type="component" value="Unassembled WGS sequence"/>
</dbReference>
<name>A0A545VGM2_9HYPO</name>
<evidence type="ECO:0000256" key="1">
    <source>
        <dbReference type="SAM" id="MobiDB-lite"/>
    </source>
</evidence>
<feature type="region of interest" description="Disordered" evidence="1">
    <location>
        <begin position="1"/>
        <end position="40"/>
    </location>
</feature>
<feature type="compositionally biased region" description="Polar residues" evidence="1">
    <location>
        <begin position="1"/>
        <end position="13"/>
    </location>
</feature>
<accession>A0A545VGM2</accession>